<keyword evidence="1" id="KW-0472">Membrane</keyword>
<protein>
    <submittedName>
        <fullName evidence="2">Uncharacterized protein</fullName>
    </submittedName>
</protein>
<dbReference type="AlphaFoldDB" id="A0A430SD77"/>
<comment type="caution">
    <text evidence="2">The sequence shown here is derived from an EMBL/GenBank/DDBJ whole genome shotgun (WGS) entry which is preliminary data.</text>
</comment>
<organism evidence="2 3">
    <name type="scientific">Thermus scotoductus</name>
    <dbReference type="NCBI Taxonomy" id="37636"/>
    <lineage>
        <taxon>Bacteria</taxon>
        <taxon>Thermotogati</taxon>
        <taxon>Deinococcota</taxon>
        <taxon>Deinococci</taxon>
        <taxon>Thermales</taxon>
        <taxon>Thermaceae</taxon>
        <taxon>Thermus</taxon>
    </lineage>
</organism>
<dbReference type="EMBL" id="PEMD01000034">
    <property type="protein sequence ID" value="RTH34423.1"/>
    <property type="molecule type" value="Genomic_DNA"/>
</dbReference>
<feature type="transmembrane region" description="Helical" evidence="1">
    <location>
        <begin position="12"/>
        <end position="36"/>
    </location>
</feature>
<evidence type="ECO:0000313" key="2">
    <source>
        <dbReference type="EMBL" id="RTH34423.1"/>
    </source>
</evidence>
<dbReference type="Proteomes" id="UP000286928">
    <property type="component" value="Unassembled WGS sequence"/>
</dbReference>
<gene>
    <name evidence="2" type="ORF">CSW33_01775</name>
</gene>
<accession>A0A430SD77</accession>
<sequence>MQVPSFWQSYKQGVGIALGVATVYLVLVALLGAFVVRPALENLGKGGQAGGQGGGTCSTSWA</sequence>
<name>A0A430SD77_THESC</name>
<evidence type="ECO:0000256" key="1">
    <source>
        <dbReference type="SAM" id="Phobius"/>
    </source>
</evidence>
<keyword evidence="1" id="KW-1133">Transmembrane helix</keyword>
<reference evidence="2 3" key="1">
    <citation type="journal article" date="2019" name="Extremophiles">
        <title>Biogeography of thermophiles and predominance of Thermus scotoductus in domestic water heaters.</title>
        <authorList>
            <person name="Wilpiszeski R.L."/>
            <person name="Zhang Z."/>
            <person name="House C.H."/>
        </authorList>
    </citation>
    <scope>NUCLEOTIDE SEQUENCE [LARGE SCALE GENOMIC DNA]</scope>
    <source>
        <strain evidence="2 3">20_S20</strain>
    </source>
</reference>
<dbReference type="RefSeq" id="WP_126164492.1">
    <property type="nucleotide sequence ID" value="NZ_PELO01000045.1"/>
</dbReference>
<evidence type="ECO:0000313" key="3">
    <source>
        <dbReference type="Proteomes" id="UP000286928"/>
    </source>
</evidence>
<keyword evidence="1" id="KW-0812">Transmembrane</keyword>
<proteinExistence type="predicted"/>